<organism evidence="1 4">
    <name type="scientific">Puccinia coronata f. sp. avenae</name>
    <dbReference type="NCBI Taxonomy" id="200324"/>
    <lineage>
        <taxon>Eukaryota</taxon>
        <taxon>Fungi</taxon>
        <taxon>Dikarya</taxon>
        <taxon>Basidiomycota</taxon>
        <taxon>Pucciniomycotina</taxon>
        <taxon>Pucciniomycetes</taxon>
        <taxon>Pucciniales</taxon>
        <taxon>Pucciniaceae</taxon>
        <taxon>Puccinia</taxon>
    </lineage>
</organism>
<sequence>MRTLKIDGPGSALDREAFARILQGSTSRDLECLDFSSSNIFSDDPLTTAGLLDIVFSSPTALGKLKTLSFSGRHMATDRLFARLPKSLVKLSWERCKLSAPPLLKALSSSRDHEASLPNLKCCSVRSRHAWDAKEERAIKQALKWQGRCFHSRIDPGYDSPLSTTNGGDDYSYYAY</sequence>
<dbReference type="Proteomes" id="UP000235392">
    <property type="component" value="Unassembled WGS sequence"/>
</dbReference>
<proteinExistence type="predicted"/>
<dbReference type="EMBL" id="PGCJ01000003">
    <property type="protein sequence ID" value="PLW58330.1"/>
    <property type="molecule type" value="Genomic_DNA"/>
</dbReference>
<name>A0A2N5UMN6_9BASI</name>
<keyword evidence="3" id="KW-1185">Reference proteome</keyword>
<dbReference type="AlphaFoldDB" id="A0A2N5UMN6"/>
<dbReference type="Proteomes" id="UP000235388">
    <property type="component" value="Unassembled WGS sequence"/>
</dbReference>
<dbReference type="EMBL" id="PGCI01000120">
    <property type="protein sequence ID" value="PLW39028.1"/>
    <property type="molecule type" value="Genomic_DNA"/>
</dbReference>
<evidence type="ECO:0000313" key="4">
    <source>
        <dbReference type="Proteomes" id="UP000235392"/>
    </source>
</evidence>
<protein>
    <submittedName>
        <fullName evidence="1">Uncharacterized protein</fullName>
    </submittedName>
</protein>
<reference evidence="3 4" key="1">
    <citation type="submission" date="2017-11" db="EMBL/GenBank/DDBJ databases">
        <title>De novo assembly and phasing of dikaryotic genomes from two isolates of Puccinia coronata f. sp. avenae, the causal agent of oat crown rust.</title>
        <authorList>
            <person name="Miller M.E."/>
            <person name="Zhang Y."/>
            <person name="Omidvar V."/>
            <person name="Sperschneider J."/>
            <person name="Schwessinger B."/>
            <person name="Raley C."/>
            <person name="Palmer J.M."/>
            <person name="Garnica D."/>
            <person name="Upadhyaya N."/>
            <person name="Rathjen J."/>
            <person name="Taylor J.M."/>
            <person name="Park R.F."/>
            <person name="Dodds P.N."/>
            <person name="Hirsch C.D."/>
            <person name="Kianian S.F."/>
            <person name="Figueroa M."/>
        </authorList>
    </citation>
    <scope>NUCLEOTIDE SEQUENCE [LARGE SCALE GENOMIC DNA]</scope>
    <source>
        <strain evidence="2">12NC29</strain>
        <strain evidence="1">12SD80</strain>
    </source>
</reference>
<evidence type="ECO:0000313" key="3">
    <source>
        <dbReference type="Proteomes" id="UP000235388"/>
    </source>
</evidence>
<evidence type="ECO:0000313" key="2">
    <source>
        <dbReference type="EMBL" id="PLW58330.1"/>
    </source>
</evidence>
<accession>A0A2N5UMN6</accession>
<evidence type="ECO:0000313" key="1">
    <source>
        <dbReference type="EMBL" id="PLW39028.1"/>
    </source>
</evidence>
<comment type="caution">
    <text evidence="1">The sequence shown here is derived from an EMBL/GenBank/DDBJ whole genome shotgun (WGS) entry which is preliminary data.</text>
</comment>
<gene>
    <name evidence="2" type="ORF">PCANC_00511</name>
    <name evidence="1" type="ORF">PCASD_08463</name>
</gene>
<dbReference type="OrthoDB" id="10578545at2759"/>